<dbReference type="GO" id="GO:0005634">
    <property type="term" value="C:nucleus"/>
    <property type="evidence" value="ECO:0007669"/>
    <property type="project" value="TreeGrafter"/>
</dbReference>
<comment type="caution">
    <text evidence="2">The sequence shown here is derived from an EMBL/GenBank/DDBJ whole genome shotgun (WGS) entry which is preliminary data.</text>
</comment>
<feature type="region of interest" description="Disordered" evidence="1">
    <location>
        <begin position="1"/>
        <end position="22"/>
    </location>
</feature>
<sequence>MIKSEVVQNEAEGVEVGPGSRDGSYVKVTHISSFEKDDLLPSSLSQVDASVLRQLPEDLKATIVDQLPTHRRQESCSNAAVAHLSEIHQAPLGFKSSENHSGSSVHVSSDSLWAGNPPHWVDKFKVSNCFILKRLAEMYYRSGLTSTLSSVLHKIISEFHELDLAHQICDETVNIMCELLKQYTKEKIERDIEEIYICFRLLKRFAAKSQFFLQVYNTLFPHLQAAVDDAYGGTLFIPS</sequence>
<dbReference type="EMBL" id="WOCE01000009">
    <property type="protein sequence ID" value="KAE9606430.1"/>
    <property type="molecule type" value="Genomic_DNA"/>
</dbReference>
<organism evidence="2 3">
    <name type="scientific">Lupinus albus</name>
    <name type="common">White lupine</name>
    <name type="synonym">Lupinus termis</name>
    <dbReference type="NCBI Taxonomy" id="3870"/>
    <lineage>
        <taxon>Eukaryota</taxon>
        <taxon>Viridiplantae</taxon>
        <taxon>Streptophyta</taxon>
        <taxon>Embryophyta</taxon>
        <taxon>Tracheophyta</taxon>
        <taxon>Spermatophyta</taxon>
        <taxon>Magnoliopsida</taxon>
        <taxon>eudicotyledons</taxon>
        <taxon>Gunneridae</taxon>
        <taxon>Pentapetalae</taxon>
        <taxon>rosids</taxon>
        <taxon>fabids</taxon>
        <taxon>Fabales</taxon>
        <taxon>Fabaceae</taxon>
        <taxon>Papilionoideae</taxon>
        <taxon>50 kb inversion clade</taxon>
        <taxon>genistoids sensu lato</taxon>
        <taxon>core genistoids</taxon>
        <taxon>Genisteae</taxon>
        <taxon>Lupinus</taxon>
    </lineage>
</organism>
<dbReference type="OrthoDB" id="427711at2759"/>
<dbReference type="GO" id="GO:0070987">
    <property type="term" value="P:error-free translesion synthesis"/>
    <property type="evidence" value="ECO:0007669"/>
    <property type="project" value="TreeGrafter"/>
</dbReference>
<reference evidence="3" key="1">
    <citation type="journal article" date="2020" name="Nat. Commun.">
        <title>Genome sequence of the cluster root forming white lupin.</title>
        <authorList>
            <person name="Hufnagel B."/>
            <person name="Marques A."/>
            <person name="Soriano A."/>
            <person name="Marques L."/>
            <person name="Divol F."/>
            <person name="Doumas P."/>
            <person name="Sallet E."/>
            <person name="Mancinotti D."/>
            <person name="Carrere S."/>
            <person name="Marande W."/>
            <person name="Arribat S."/>
            <person name="Keller J."/>
            <person name="Huneau C."/>
            <person name="Blein T."/>
            <person name="Aime D."/>
            <person name="Laguerre M."/>
            <person name="Taylor J."/>
            <person name="Schubert V."/>
            <person name="Nelson M."/>
            <person name="Geu-Flores F."/>
            <person name="Crespi M."/>
            <person name="Gallardo-Guerrero K."/>
            <person name="Delaux P.-M."/>
            <person name="Salse J."/>
            <person name="Berges H."/>
            <person name="Guyot R."/>
            <person name="Gouzy J."/>
            <person name="Peret B."/>
        </authorList>
    </citation>
    <scope>NUCLEOTIDE SEQUENCE [LARGE SCALE GENOMIC DNA]</scope>
    <source>
        <strain evidence="3">cv. Amiga</strain>
    </source>
</reference>
<dbReference type="GO" id="GO:0017125">
    <property type="term" value="F:deoxycytidyl transferase activity"/>
    <property type="evidence" value="ECO:0007669"/>
    <property type="project" value="TreeGrafter"/>
</dbReference>
<accession>A0A6A4PY21</accession>
<evidence type="ECO:0000313" key="3">
    <source>
        <dbReference type="Proteomes" id="UP000447434"/>
    </source>
</evidence>
<dbReference type="GO" id="GO:0003887">
    <property type="term" value="F:DNA-directed DNA polymerase activity"/>
    <property type="evidence" value="ECO:0007669"/>
    <property type="project" value="TreeGrafter"/>
</dbReference>
<dbReference type="AlphaFoldDB" id="A0A6A4PY21"/>
<evidence type="ECO:0000313" key="2">
    <source>
        <dbReference type="EMBL" id="KAE9606430.1"/>
    </source>
</evidence>
<name>A0A6A4PY21_LUPAL</name>
<evidence type="ECO:0000256" key="1">
    <source>
        <dbReference type="SAM" id="MobiDB-lite"/>
    </source>
</evidence>
<dbReference type="PANTHER" id="PTHR45990:SF1">
    <property type="entry name" value="DNA REPAIR PROTEIN REV1"/>
    <property type="match status" value="1"/>
</dbReference>
<proteinExistence type="predicted"/>
<protein>
    <submittedName>
        <fullName evidence="2">Uncharacterized protein</fullName>
    </submittedName>
</protein>
<keyword evidence="3" id="KW-1185">Reference proteome</keyword>
<dbReference type="Proteomes" id="UP000447434">
    <property type="component" value="Chromosome 9"/>
</dbReference>
<dbReference type="PANTHER" id="PTHR45990">
    <property type="entry name" value="DNA REPAIR PROTEIN REV1"/>
    <property type="match status" value="1"/>
</dbReference>
<gene>
    <name evidence="2" type="ORF">Lalb_Chr09g0319571</name>
</gene>
<dbReference type="GO" id="GO:0042276">
    <property type="term" value="P:error-prone translesion synthesis"/>
    <property type="evidence" value="ECO:0007669"/>
    <property type="project" value="TreeGrafter"/>
</dbReference>